<keyword evidence="12" id="KW-0456">Lyase</keyword>
<evidence type="ECO:0000313" key="13">
    <source>
        <dbReference type="Proteomes" id="UP000636949"/>
    </source>
</evidence>
<dbReference type="Proteomes" id="UP000636949">
    <property type="component" value="Unassembled WGS sequence"/>
</dbReference>
<dbReference type="PROSITE" id="PS51819">
    <property type="entry name" value="VOC"/>
    <property type="match status" value="1"/>
</dbReference>
<evidence type="ECO:0000256" key="4">
    <source>
        <dbReference type="ARBA" id="ARBA00030537"/>
    </source>
</evidence>
<dbReference type="InterPro" id="IPR029068">
    <property type="entry name" value="Glyas_Bleomycin-R_OHBP_Dase"/>
</dbReference>
<comment type="cofactor">
    <cofactor evidence="1">
        <name>Ni(2+)</name>
        <dbReference type="ChEBI" id="CHEBI:49786"/>
    </cofactor>
</comment>
<comment type="cofactor">
    <cofactor evidence="10">
        <name>Zn(2+)</name>
        <dbReference type="ChEBI" id="CHEBI:29105"/>
    </cofactor>
    <text evidence="10">Binds 1 zinc ion per subunit. In the homodimer, two zinc ions are bound between subunits.</text>
</comment>
<evidence type="ECO:0000256" key="6">
    <source>
        <dbReference type="ARBA" id="ARBA00032460"/>
    </source>
</evidence>
<dbReference type="Pfam" id="PF00903">
    <property type="entry name" value="Glyoxalase"/>
    <property type="match status" value="1"/>
</dbReference>
<dbReference type="SUPFAM" id="SSF54593">
    <property type="entry name" value="Glyoxalase/Bleomycin resistance protein/Dihydroxybiphenyl dioxygenase"/>
    <property type="match status" value="1"/>
</dbReference>
<dbReference type="InterPro" id="IPR004361">
    <property type="entry name" value="Glyoxalase_1"/>
</dbReference>
<organism evidence="12 13">
    <name type="scientific">Cysteiniphilum litorale</name>
    <dbReference type="NCBI Taxonomy" id="2056700"/>
    <lineage>
        <taxon>Bacteria</taxon>
        <taxon>Pseudomonadati</taxon>
        <taxon>Pseudomonadota</taxon>
        <taxon>Gammaproteobacteria</taxon>
        <taxon>Thiotrichales</taxon>
        <taxon>Fastidiosibacteraceae</taxon>
        <taxon>Cysteiniphilum</taxon>
    </lineage>
</organism>
<dbReference type="GO" id="GO:0019243">
    <property type="term" value="P:methylglyoxal catabolic process to D-lactate via S-lactoyl-glutathione"/>
    <property type="evidence" value="ECO:0007669"/>
    <property type="project" value="TreeGrafter"/>
</dbReference>
<reference evidence="12" key="2">
    <citation type="submission" date="2020-09" db="EMBL/GenBank/DDBJ databases">
        <authorList>
            <person name="Sun Q."/>
            <person name="Zhou Y."/>
        </authorList>
    </citation>
    <scope>NUCLEOTIDE SEQUENCE</scope>
    <source>
        <strain evidence="12">CGMCC 1.15758</strain>
    </source>
</reference>
<feature type="binding site" evidence="10">
    <location>
        <position position="75"/>
    </location>
    <ligand>
        <name>Zn(2+)</name>
        <dbReference type="ChEBI" id="CHEBI:29105"/>
        <note>ligand shared between dimeric partners</note>
    </ligand>
</feature>
<dbReference type="Gene3D" id="3.10.180.10">
    <property type="entry name" value="2,3-Dihydroxybiphenyl 1,2-Dioxygenase, domain 1"/>
    <property type="match status" value="1"/>
</dbReference>
<comment type="catalytic activity">
    <reaction evidence="8">
        <text>(R)-S-lactoylglutathione = methylglyoxal + glutathione</text>
        <dbReference type="Rhea" id="RHEA:19069"/>
        <dbReference type="ChEBI" id="CHEBI:17158"/>
        <dbReference type="ChEBI" id="CHEBI:57474"/>
        <dbReference type="ChEBI" id="CHEBI:57925"/>
        <dbReference type="EC" id="4.4.1.5"/>
    </reaction>
</comment>
<dbReference type="PANTHER" id="PTHR46036">
    <property type="entry name" value="LACTOYLGLUTATHIONE LYASE"/>
    <property type="match status" value="1"/>
</dbReference>
<evidence type="ECO:0000256" key="5">
    <source>
        <dbReference type="ARBA" id="ARBA00030892"/>
    </source>
</evidence>
<comment type="caution">
    <text evidence="12">The sequence shown here is derived from an EMBL/GenBank/DDBJ whole genome shotgun (WGS) entry which is preliminary data.</text>
</comment>
<protein>
    <recommendedName>
        <fullName evidence="5">Aldoketomutase</fullName>
    </recommendedName>
    <alternativeName>
        <fullName evidence="4">Glyoxalase I</fullName>
    </alternativeName>
    <alternativeName>
        <fullName evidence="3">Ketone-aldehyde mutase</fullName>
    </alternativeName>
    <alternativeName>
        <fullName evidence="6">Methylglyoxalase</fullName>
    </alternativeName>
    <alternativeName>
        <fullName evidence="7">S-D-lactoylglutathione methylglyoxal lyase</fullName>
    </alternativeName>
</protein>
<feature type="active site" description="Proton donor/acceptor" evidence="9">
    <location>
        <position position="123"/>
    </location>
</feature>
<dbReference type="InterPro" id="IPR037523">
    <property type="entry name" value="VOC_core"/>
</dbReference>
<dbReference type="PANTHER" id="PTHR46036:SF5">
    <property type="entry name" value="LACTOYLGLUTATHIONE LYASE"/>
    <property type="match status" value="1"/>
</dbReference>
<evidence type="ECO:0000256" key="8">
    <source>
        <dbReference type="ARBA" id="ARBA00048273"/>
    </source>
</evidence>
<feature type="binding site" evidence="10">
    <location>
        <position position="57"/>
    </location>
    <ligand>
        <name>Zn(2+)</name>
        <dbReference type="ChEBI" id="CHEBI:29105"/>
        <note>ligand shared between dimeric partners</note>
    </ligand>
</feature>
<evidence type="ECO:0000256" key="10">
    <source>
        <dbReference type="PIRSR" id="PIRSR604361-3"/>
    </source>
</evidence>
<sequence>MRLAHIMIRVNNLEESINFYQNIFGMNLLKKMDNEAYRYTLAFMGYGNDINAITAIELTHNWDTDSYDHGNAFGHLCIEVEDVYQSCEEIKKQGGIVTREAGPVKGGTSVIAFVKDPNGYQIELINKKIR</sequence>
<dbReference type="GO" id="GO:0004462">
    <property type="term" value="F:lactoylglutathione lyase activity"/>
    <property type="evidence" value="ECO:0007669"/>
    <property type="project" value="UniProtKB-EC"/>
</dbReference>
<evidence type="ECO:0000256" key="2">
    <source>
        <dbReference type="ARBA" id="ARBA00022596"/>
    </source>
</evidence>
<name>A0A8J2Z2Q1_9GAMM</name>
<dbReference type="NCBIfam" id="TIGR00068">
    <property type="entry name" value="glyox_I"/>
    <property type="match status" value="1"/>
</dbReference>
<dbReference type="InterPro" id="IPR004360">
    <property type="entry name" value="Glyas_Fos-R_dOase_dom"/>
</dbReference>
<dbReference type="RefSeq" id="WP_117001564.1">
    <property type="nucleotide sequence ID" value="NZ_BMJS01000003.1"/>
</dbReference>
<evidence type="ECO:0000256" key="3">
    <source>
        <dbReference type="ARBA" id="ARBA00030291"/>
    </source>
</evidence>
<evidence type="ECO:0000256" key="7">
    <source>
        <dbReference type="ARBA" id="ARBA00033298"/>
    </source>
</evidence>
<feature type="domain" description="VOC" evidence="11">
    <location>
        <begin position="2"/>
        <end position="127"/>
    </location>
</feature>
<keyword evidence="10" id="KW-0862">Zinc</keyword>
<keyword evidence="2" id="KW-0533">Nickel</keyword>
<evidence type="ECO:0000259" key="11">
    <source>
        <dbReference type="PROSITE" id="PS51819"/>
    </source>
</evidence>
<gene>
    <name evidence="12" type="primary">gloA</name>
    <name evidence="12" type="ORF">GCM10010995_04650</name>
</gene>
<accession>A0A8J2Z2Q1</accession>
<reference evidence="12" key="1">
    <citation type="journal article" date="2014" name="Int. J. Syst. Evol. Microbiol.">
        <title>Complete genome sequence of Corynebacterium casei LMG S-19264T (=DSM 44701T), isolated from a smear-ripened cheese.</title>
        <authorList>
            <consortium name="US DOE Joint Genome Institute (JGI-PGF)"/>
            <person name="Walter F."/>
            <person name="Albersmeier A."/>
            <person name="Kalinowski J."/>
            <person name="Ruckert C."/>
        </authorList>
    </citation>
    <scope>NUCLEOTIDE SEQUENCE</scope>
    <source>
        <strain evidence="12">CGMCC 1.15758</strain>
    </source>
</reference>
<dbReference type="GO" id="GO:0046872">
    <property type="term" value="F:metal ion binding"/>
    <property type="evidence" value="ECO:0007669"/>
    <property type="project" value="UniProtKB-KW"/>
</dbReference>
<keyword evidence="10" id="KW-0479">Metal-binding</keyword>
<proteinExistence type="predicted"/>
<evidence type="ECO:0000256" key="1">
    <source>
        <dbReference type="ARBA" id="ARBA00001967"/>
    </source>
</evidence>
<dbReference type="EMBL" id="BMJS01000003">
    <property type="protein sequence ID" value="GGF90385.1"/>
    <property type="molecule type" value="Genomic_DNA"/>
</dbReference>
<feature type="binding site" evidence="10">
    <location>
        <position position="123"/>
    </location>
    <ligand>
        <name>Zn(2+)</name>
        <dbReference type="ChEBI" id="CHEBI:29105"/>
        <note>ligand shared between dimeric partners</note>
    </ligand>
</feature>
<keyword evidence="13" id="KW-1185">Reference proteome</keyword>
<evidence type="ECO:0000313" key="12">
    <source>
        <dbReference type="EMBL" id="GGF90385.1"/>
    </source>
</evidence>
<evidence type="ECO:0000256" key="9">
    <source>
        <dbReference type="PIRSR" id="PIRSR604361-1"/>
    </source>
</evidence>
<dbReference type="OrthoDB" id="9789841at2"/>
<dbReference type="AlphaFoldDB" id="A0A8J2Z2Q1"/>
<dbReference type="GO" id="GO:0005737">
    <property type="term" value="C:cytoplasm"/>
    <property type="evidence" value="ECO:0007669"/>
    <property type="project" value="TreeGrafter"/>
</dbReference>